<dbReference type="SUPFAM" id="SSF51735">
    <property type="entry name" value="NAD(P)-binding Rossmann-fold domains"/>
    <property type="match status" value="1"/>
</dbReference>
<dbReference type="InterPro" id="IPR002347">
    <property type="entry name" value="SDR_fam"/>
</dbReference>
<dbReference type="InterPro" id="IPR036291">
    <property type="entry name" value="NAD(P)-bd_dom_sf"/>
</dbReference>
<protein>
    <submittedName>
        <fullName evidence="4">Uncharacterized protein</fullName>
    </submittedName>
</protein>
<proteinExistence type="inferred from homology"/>
<dbReference type="OrthoDB" id="2580353at2759"/>
<dbReference type="EMBL" id="RSCD01000017">
    <property type="protein sequence ID" value="RSH87197.1"/>
    <property type="molecule type" value="Genomic_DNA"/>
</dbReference>
<dbReference type="Gene3D" id="3.40.50.720">
    <property type="entry name" value="NAD(P)-binding Rossmann-like Domain"/>
    <property type="match status" value="1"/>
</dbReference>
<dbReference type="PRINTS" id="PR00081">
    <property type="entry name" value="GDHRDH"/>
</dbReference>
<sequence>MIKTVLITGASSGLGRATAKLFQTKGWNVVATMRTPDQEVELTKLERVLVTRLDVQDAQSIDSAVKAGIESFGRIDAVVNNAGYGAYGPLEATSTTSIRRQFDVNVLGVLDVIKAVLPHFRANTSGTIVNISSVGGRVAFPLGTLYHGTKFAVEGMSESLKYELAPLGIRVKIVQPGGIKTDFGGRSFEFSNDPAIVEYQPMVQNVLGVFGPMLDSGSEPSAIADVVYAATTDDSDQLRFEAGPDAEQLLAGRRAADDATFFAGLKQMFGAA</sequence>
<dbReference type="PANTHER" id="PTHR43976:SF16">
    <property type="entry name" value="SHORT-CHAIN DEHYDROGENASE_REDUCTASE FAMILY PROTEIN"/>
    <property type="match status" value="1"/>
</dbReference>
<evidence type="ECO:0000256" key="3">
    <source>
        <dbReference type="RuleBase" id="RU000363"/>
    </source>
</evidence>
<dbReference type="GO" id="GO:0016491">
    <property type="term" value="F:oxidoreductase activity"/>
    <property type="evidence" value="ECO:0007669"/>
    <property type="project" value="UniProtKB-KW"/>
</dbReference>
<reference evidence="4 5" key="1">
    <citation type="submission" date="2018-11" db="EMBL/GenBank/DDBJ databases">
        <title>Genome sequence of Saitozyma podzolica DSM 27192.</title>
        <authorList>
            <person name="Aliyu H."/>
            <person name="Gorte O."/>
            <person name="Ochsenreither K."/>
        </authorList>
    </citation>
    <scope>NUCLEOTIDE SEQUENCE [LARGE SCALE GENOMIC DNA]</scope>
    <source>
        <strain evidence="4 5">DSM 27192</strain>
    </source>
</reference>
<dbReference type="STRING" id="1890683.A0A427Y805"/>
<evidence type="ECO:0000313" key="4">
    <source>
        <dbReference type="EMBL" id="RSH87197.1"/>
    </source>
</evidence>
<evidence type="ECO:0000256" key="1">
    <source>
        <dbReference type="ARBA" id="ARBA00006484"/>
    </source>
</evidence>
<comment type="caution">
    <text evidence="4">The sequence shown here is derived from an EMBL/GenBank/DDBJ whole genome shotgun (WGS) entry which is preliminary data.</text>
</comment>
<gene>
    <name evidence="4" type="ORF">EHS25_003106</name>
</gene>
<dbReference type="PANTHER" id="PTHR43976">
    <property type="entry name" value="SHORT CHAIN DEHYDROGENASE"/>
    <property type="match status" value="1"/>
</dbReference>
<dbReference type="CDD" id="cd05374">
    <property type="entry name" value="17beta-HSD-like_SDR_c"/>
    <property type="match status" value="1"/>
</dbReference>
<accession>A0A427Y805</accession>
<dbReference type="AlphaFoldDB" id="A0A427Y805"/>
<organism evidence="4 5">
    <name type="scientific">Saitozyma podzolica</name>
    <dbReference type="NCBI Taxonomy" id="1890683"/>
    <lineage>
        <taxon>Eukaryota</taxon>
        <taxon>Fungi</taxon>
        <taxon>Dikarya</taxon>
        <taxon>Basidiomycota</taxon>
        <taxon>Agaricomycotina</taxon>
        <taxon>Tremellomycetes</taxon>
        <taxon>Tremellales</taxon>
        <taxon>Trimorphomycetaceae</taxon>
        <taxon>Saitozyma</taxon>
    </lineage>
</organism>
<keyword evidence="2" id="KW-0560">Oxidoreductase</keyword>
<dbReference type="Proteomes" id="UP000279259">
    <property type="component" value="Unassembled WGS sequence"/>
</dbReference>
<dbReference type="Pfam" id="PF00106">
    <property type="entry name" value="adh_short"/>
    <property type="match status" value="1"/>
</dbReference>
<dbReference type="PRINTS" id="PR00080">
    <property type="entry name" value="SDRFAMILY"/>
</dbReference>
<name>A0A427Y805_9TREE</name>
<evidence type="ECO:0000313" key="5">
    <source>
        <dbReference type="Proteomes" id="UP000279259"/>
    </source>
</evidence>
<keyword evidence="5" id="KW-1185">Reference proteome</keyword>
<evidence type="ECO:0000256" key="2">
    <source>
        <dbReference type="ARBA" id="ARBA00023002"/>
    </source>
</evidence>
<comment type="similarity">
    <text evidence="1 3">Belongs to the short-chain dehydrogenases/reductases (SDR) family.</text>
</comment>
<dbReference type="InterPro" id="IPR051911">
    <property type="entry name" value="SDR_oxidoreductase"/>
</dbReference>